<keyword evidence="2" id="KW-1185">Reference proteome</keyword>
<sequence>MKVTLNVQHIGSINLCNRRVVIGSPKHSEDSLSALPAAIAKCYKAHFIPHAHNPIAEKDQNCLLKGLVPNCPIPFSLQNQHLMSVFYCSASLTAFFQK</sequence>
<dbReference type="STRING" id="1229276.DI53_1795"/>
<accession>A0A0B8T4B1</accession>
<protein>
    <submittedName>
        <fullName evidence="1">Uncharacterized protein</fullName>
    </submittedName>
</protein>
<gene>
    <name evidence="1" type="ORF">DI53_1795</name>
</gene>
<evidence type="ECO:0000313" key="1">
    <source>
        <dbReference type="EMBL" id="KGE14368.1"/>
    </source>
</evidence>
<dbReference type="Proteomes" id="UP000031802">
    <property type="component" value="Unassembled WGS sequence"/>
</dbReference>
<organism evidence="1 2">
    <name type="scientific">Sphingobacterium deserti</name>
    <dbReference type="NCBI Taxonomy" id="1229276"/>
    <lineage>
        <taxon>Bacteria</taxon>
        <taxon>Pseudomonadati</taxon>
        <taxon>Bacteroidota</taxon>
        <taxon>Sphingobacteriia</taxon>
        <taxon>Sphingobacteriales</taxon>
        <taxon>Sphingobacteriaceae</taxon>
        <taxon>Sphingobacterium</taxon>
    </lineage>
</organism>
<reference evidence="1 2" key="2">
    <citation type="journal article" date="2015" name="PLoS ONE">
        <title>Whole-Genome Optical Mapping and Finished Genome Sequence of Sphingobacterium deserti sp. nov., a New Species Isolated from the Western Desert of China.</title>
        <authorList>
            <person name="Teng C."/>
            <person name="Zhou Z."/>
            <person name="Molnar I."/>
            <person name="Li X."/>
            <person name="Tang R."/>
            <person name="Chen M."/>
            <person name="Wang L."/>
            <person name="Su S."/>
            <person name="Zhang W."/>
            <person name="Lin M."/>
        </authorList>
    </citation>
    <scope>NUCLEOTIDE SEQUENCE [LARGE SCALE GENOMIC DNA]</scope>
    <source>
        <strain evidence="2">ACCC05744</strain>
    </source>
</reference>
<evidence type="ECO:0000313" key="2">
    <source>
        <dbReference type="Proteomes" id="UP000031802"/>
    </source>
</evidence>
<dbReference type="EMBL" id="JJMU01000026">
    <property type="protein sequence ID" value="KGE14368.1"/>
    <property type="molecule type" value="Genomic_DNA"/>
</dbReference>
<proteinExistence type="predicted"/>
<name>A0A0B8T4B1_9SPHI</name>
<reference evidence="2" key="1">
    <citation type="submission" date="2014-04" db="EMBL/GenBank/DDBJ databases">
        <title>Whole-Genome optical mapping and complete genome sequence of Sphingobacterium deserti sp. nov., a new spaces isolated from desert in the west of China.</title>
        <authorList>
            <person name="Teng C."/>
            <person name="Zhou Z."/>
            <person name="Li X."/>
            <person name="Chen M."/>
            <person name="Lin M."/>
            <person name="Wang L."/>
            <person name="Su S."/>
            <person name="Zhang C."/>
            <person name="Zhang W."/>
        </authorList>
    </citation>
    <scope>NUCLEOTIDE SEQUENCE [LARGE SCALE GENOMIC DNA]</scope>
    <source>
        <strain evidence="2">ACCC05744</strain>
    </source>
</reference>
<dbReference type="AlphaFoldDB" id="A0A0B8T4B1"/>
<comment type="caution">
    <text evidence="1">The sequence shown here is derived from an EMBL/GenBank/DDBJ whole genome shotgun (WGS) entry which is preliminary data.</text>
</comment>